<dbReference type="Pfam" id="PF25594">
    <property type="entry name" value="GldB_lipo"/>
    <property type="match status" value="1"/>
</dbReference>
<name>A0A9D2UHP2_9BACT</name>
<sequence>MMDLSRLISIVILSLSLCACSSGGKSGGGGVDIIRYDKTQYEYIEFNSFDANQRMKSDYYPMTKLLVEDILEIGSITDDDIQVKFREYYSDSLLLQLIDDVEAKFDDVSDIERQLTKAFASLHRQLPGVPIPKVYSQLSALNESIIMADTLLGISLDKYMGADYPLYKSFYYFYQRRSMEPDRIDNDCIVSLMRSAYPFDRGQSINLCNLMIHYGRLAYVSAKVLDITLREQLDFTEDEWQWCEQHEKEIFRYVLEHGHLYSTNFMVLRKYLRPSPYVPYFGKHSPSCLGIWIGARIIESYVSGNDVSLNDLMNITNYKHLLINSHYLNLFV</sequence>
<reference evidence="1" key="2">
    <citation type="submission" date="2021-04" db="EMBL/GenBank/DDBJ databases">
        <authorList>
            <person name="Gilroy R."/>
        </authorList>
    </citation>
    <scope>NUCLEOTIDE SEQUENCE</scope>
    <source>
        <strain evidence="1">MalCec1-1739</strain>
    </source>
</reference>
<proteinExistence type="predicted"/>
<protein>
    <submittedName>
        <fullName evidence="1">Gliding motility lipoprotein GldB</fullName>
    </submittedName>
</protein>
<reference evidence="1" key="1">
    <citation type="journal article" date="2021" name="PeerJ">
        <title>Extensive microbial diversity within the chicken gut microbiome revealed by metagenomics and culture.</title>
        <authorList>
            <person name="Gilroy R."/>
            <person name="Ravi A."/>
            <person name="Getino M."/>
            <person name="Pursley I."/>
            <person name="Horton D.L."/>
            <person name="Alikhan N.F."/>
            <person name="Baker D."/>
            <person name="Gharbi K."/>
            <person name="Hall N."/>
            <person name="Watson M."/>
            <person name="Adriaenssens E.M."/>
            <person name="Foster-Nyarko E."/>
            <person name="Jarju S."/>
            <person name="Secka A."/>
            <person name="Antonio M."/>
            <person name="Oren A."/>
            <person name="Chaudhuri R.R."/>
            <person name="La Ragione R."/>
            <person name="Hildebrand F."/>
            <person name="Pallen M.J."/>
        </authorList>
    </citation>
    <scope>NUCLEOTIDE SEQUENCE</scope>
    <source>
        <strain evidence="1">MalCec1-1739</strain>
    </source>
</reference>
<accession>A0A9D2UHP2</accession>
<comment type="caution">
    <text evidence="1">The sequence shown here is derived from an EMBL/GenBank/DDBJ whole genome shotgun (WGS) entry which is preliminary data.</text>
</comment>
<dbReference type="AlphaFoldDB" id="A0A9D2UHP2"/>
<organism evidence="1 2">
    <name type="scientific">Candidatus Avibacteroides avistercoris</name>
    <dbReference type="NCBI Taxonomy" id="2840690"/>
    <lineage>
        <taxon>Bacteria</taxon>
        <taxon>Pseudomonadati</taxon>
        <taxon>Bacteroidota</taxon>
        <taxon>Bacteroidia</taxon>
        <taxon>Bacteroidales</taxon>
        <taxon>Bacteroidaceae</taxon>
        <taxon>Bacteroidaceae incertae sedis</taxon>
        <taxon>Candidatus Avibacteroides</taxon>
    </lineage>
</organism>
<dbReference type="PROSITE" id="PS51257">
    <property type="entry name" value="PROKAR_LIPOPROTEIN"/>
    <property type="match status" value="1"/>
</dbReference>
<keyword evidence="1" id="KW-0449">Lipoprotein</keyword>
<evidence type="ECO:0000313" key="1">
    <source>
        <dbReference type="EMBL" id="HJD52637.1"/>
    </source>
</evidence>
<evidence type="ECO:0000313" key="2">
    <source>
        <dbReference type="Proteomes" id="UP000787625"/>
    </source>
</evidence>
<gene>
    <name evidence="1" type="ORF">IAA93_02760</name>
</gene>
<dbReference type="EMBL" id="DWUP01000057">
    <property type="protein sequence ID" value="HJD52637.1"/>
    <property type="molecule type" value="Genomic_DNA"/>
</dbReference>
<dbReference type="InterPro" id="IPR019853">
    <property type="entry name" value="GldB-like"/>
</dbReference>
<dbReference type="Proteomes" id="UP000787625">
    <property type="component" value="Unassembled WGS sequence"/>
</dbReference>